<evidence type="ECO:0000313" key="2">
    <source>
        <dbReference type="Proteomes" id="UP000199109"/>
    </source>
</evidence>
<keyword evidence="2" id="KW-1185">Reference proteome</keyword>
<proteinExistence type="predicted"/>
<accession>A0A1G7BAI3</accession>
<dbReference type="Proteomes" id="UP000199109">
    <property type="component" value="Unassembled WGS sequence"/>
</dbReference>
<evidence type="ECO:0000313" key="1">
    <source>
        <dbReference type="EMBL" id="SDE24148.1"/>
    </source>
</evidence>
<dbReference type="EMBL" id="FNAO01000004">
    <property type="protein sequence ID" value="SDE24148.1"/>
    <property type="molecule type" value="Genomic_DNA"/>
</dbReference>
<dbReference type="AlphaFoldDB" id="A0A1G7BAI3"/>
<name>A0A1G7BAI3_9FLAO</name>
<sequence>MIVPNNRHNERFVDITDTIRDIKALIANLQVLRDLRYFSVIIWTSHGPIGGSISS</sequence>
<organism evidence="1 2">
    <name type="scientific">Pricia antarctica</name>
    <dbReference type="NCBI Taxonomy" id="641691"/>
    <lineage>
        <taxon>Bacteria</taxon>
        <taxon>Pseudomonadati</taxon>
        <taxon>Bacteroidota</taxon>
        <taxon>Flavobacteriia</taxon>
        <taxon>Flavobacteriales</taxon>
        <taxon>Flavobacteriaceae</taxon>
        <taxon>Pricia</taxon>
    </lineage>
</organism>
<gene>
    <name evidence="1" type="ORF">SAMN05421636_10477</name>
</gene>
<protein>
    <submittedName>
        <fullName evidence="1">Uncharacterized protein</fullName>
    </submittedName>
</protein>
<reference evidence="1 2" key="1">
    <citation type="submission" date="2016-10" db="EMBL/GenBank/DDBJ databases">
        <authorList>
            <person name="de Groot N.N."/>
        </authorList>
    </citation>
    <scope>NUCLEOTIDE SEQUENCE [LARGE SCALE GENOMIC DNA]</scope>
    <source>
        <strain evidence="1 2">DSM 23421</strain>
    </source>
</reference>